<keyword evidence="3" id="KW-0966">Cell projection</keyword>
<name>A0A6M8HNP4_9PROT</name>
<accession>A0A6M8HNP4</accession>
<feature type="transmembrane region" description="Helical" evidence="2">
    <location>
        <begin position="185"/>
        <end position="206"/>
    </location>
</feature>
<keyword evidence="4" id="KW-1185">Reference proteome</keyword>
<dbReference type="EMBL" id="CP053708">
    <property type="protein sequence ID" value="QKE90059.1"/>
    <property type="molecule type" value="Genomic_DNA"/>
</dbReference>
<feature type="region of interest" description="Disordered" evidence="1">
    <location>
        <begin position="369"/>
        <end position="396"/>
    </location>
</feature>
<keyword evidence="2" id="KW-0812">Transmembrane</keyword>
<evidence type="ECO:0000256" key="1">
    <source>
        <dbReference type="SAM" id="MobiDB-lite"/>
    </source>
</evidence>
<evidence type="ECO:0000256" key="2">
    <source>
        <dbReference type="SAM" id="Phobius"/>
    </source>
</evidence>
<keyword evidence="2" id="KW-0472">Membrane</keyword>
<organism evidence="3 4">
    <name type="scientific">Lichenicola cladoniae</name>
    <dbReference type="NCBI Taxonomy" id="1484109"/>
    <lineage>
        <taxon>Bacteria</taxon>
        <taxon>Pseudomonadati</taxon>
        <taxon>Pseudomonadota</taxon>
        <taxon>Alphaproteobacteria</taxon>
        <taxon>Acetobacterales</taxon>
        <taxon>Acetobacteraceae</taxon>
        <taxon>Lichenicola</taxon>
    </lineage>
</organism>
<sequence length="396" mass="43068">MTRPTTYVLRMLLFLVFVAGASAFLFPTLAAAFQNNPVLDGLILAVLLLGIIWNLVMVLRLSPEVRWIETLRQPRAGLAPPAPPRLLAPMASMLATRNRADRLVLSTPMTRSLLDSLSSRLDESRELSRYMTGLLIFLGLLGTFWGLLRTVHSIGGVIENLSVGSGDVNQMFNQLKGGLSEPLRGMGTAFSASMFGLAGSLVLGFLDLTAGQAQNRFFNELEEWLAGITRFSSGYAGGGEGEAPIPAYVQALLEQTAENLDGLQTVLARGEDGRQTYNHTMETLSDRLGSLTEMLRANQQLMLRVAESQSAMMPALKRMADQGGMDGGGHDMREPLRAIERLLQRMLSENEQGRSQATNELRNELRVLTRTVAASSGNPATPSFNSPSDPSGRSSR</sequence>
<reference evidence="3 4" key="1">
    <citation type="journal article" date="2014" name="World J. Microbiol. Biotechnol.">
        <title>Biodiversity and physiological characteristics of Antarctic and Arctic lichens-associated bacteria.</title>
        <authorList>
            <person name="Lee Y.M."/>
            <person name="Kim E.H."/>
            <person name="Lee H.K."/>
            <person name="Hong S.G."/>
        </authorList>
    </citation>
    <scope>NUCLEOTIDE SEQUENCE [LARGE SCALE GENOMIC DNA]</scope>
    <source>
        <strain evidence="3 4">PAMC 26569</strain>
    </source>
</reference>
<feature type="transmembrane region" description="Helical" evidence="2">
    <location>
        <begin position="42"/>
        <end position="62"/>
    </location>
</feature>
<dbReference type="KEGG" id="lck:HN018_08345"/>
<dbReference type="AlphaFoldDB" id="A0A6M8HNP4"/>
<keyword evidence="3" id="KW-0969">Cilium</keyword>
<feature type="transmembrane region" description="Helical" evidence="2">
    <location>
        <begin position="130"/>
        <end position="148"/>
    </location>
</feature>
<keyword evidence="3" id="KW-0282">Flagellum</keyword>
<evidence type="ECO:0000313" key="4">
    <source>
        <dbReference type="Proteomes" id="UP000500767"/>
    </source>
</evidence>
<evidence type="ECO:0000313" key="3">
    <source>
        <dbReference type="EMBL" id="QKE90059.1"/>
    </source>
</evidence>
<dbReference type="Proteomes" id="UP000500767">
    <property type="component" value="Chromosome"/>
</dbReference>
<proteinExistence type="predicted"/>
<dbReference type="RefSeq" id="WP_171835990.1">
    <property type="nucleotide sequence ID" value="NZ_CP053708.1"/>
</dbReference>
<gene>
    <name evidence="3" type="ORF">HN018_08345</name>
</gene>
<feature type="compositionally biased region" description="Polar residues" evidence="1">
    <location>
        <begin position="372"/>
        <end position="396"/>
    </location>
</feature>
<keyword evidence="2" id="KW-1133">Transmembrane helix</keyword>
<protein>
    <submittedName>
        <fullName evidence="3">Flagellar motor protein MotA</fullName>
    </submittedName>
</protein>